<keyword evidence="2" id="KW-1185">Reference proteome</keyword>
<accession>A0AAV5TVS8</accession>
<proteinExistence type="predicted"/>
<gene>
    <name evidence="1" type="ORF">PENTCL1PPCAC_20278</name>
</gene>
<protein>
    <submittedName>
        <fullName evidence="1">Uncharacterized protein</fullName>
    </submittedName>
</protein>
<comment type="caution">
    <text evidence="1">The sequence shown here is derived from an EMBL/GenBank/DDBJ whole genome shotgun (WGS) entry which is preliminary data.</text>
</comment>
<reference evidence="1" key="1">
    <citation type="submission" date="2023-10" db="EMBL/GenBank/DDBJ databases">
        <title>Genome assembly of Pristionchus species.</title>
        <authorList>
            <person name="Yoshida K."/>
            <person name="Sommer R.J."/>
        </authorList>
    </citation>
    <scope>NUCLEOTIDE SEQUENCE</scope>
    <source>
        <strain evidence="1">RS0144</strain>
    </source>
</reference>
<evidence type="ECO:0000313" key="2">
    <source>
        <dbReference type="Proteomes" id="UP001432027"/>
    </source>
</evidence>
<evidence type="ECO:0000313" key="1">
    <source>
        <dbReference type="EMBL" id="GMS98103.1"/>
    </source>
</evidence>
<dbReference type="AlphaFoldDB" id="A0AAV5TVS8"/>
<dbReference type="EMBL" id="BTSX01000005">
    <property type="protein sequence ID" value="GMS98103.1"/>
    <property type="molecule type" value="Genomic_DNA"/>
</dbReference>
<sequence>MPHKLVARMNGMVNETGVQLMELWFFNDNLYIPTNGQTLKHILDSNEEITKGEEYDAIIPWLVPDFSQVLEISGDHDERCSLRPSISQC</sequence>
<dbReference type="Proteomes" id="UP001432027">
    <property type="component" value="Unassembled WGS sequence"/>
</dbReference>
<organism evidence="1 2">
    <name type="scientific">Pristionchus entomophagus</name>
    <dbReference type="NCBI Taxonomy" id="358040"/>
    <lineage>
        <taxon>Eukaryota</taxon>
        <taxon>Metazoa</taxon>
        <taxon>Ecdysozoa</taxon>
        <taxon>Nematoda</taxon>
        <taxon>Chromadorea</taxon>
        <taxon>Rhabditida</taxon>
        <taxon>Rhabditina</taxon>
        <taxon>Diplogasteromorpha</taxon>
        <taxon>Diplogasteroidea</taxon>
        <taxon>Neodiplogasteridae</taxon>
        <taxon>Pristionchus</taxon>
    </lineage>
</organism>
<name>A0AAV5TVS8_9BILA</name>